<evidence type="ECO:0000256" key="2">
    <source>
        <dbReference type="ARBA" id="ARBA00007813"/>
    </source>
</evidence>
<evidence type="ECO:0000313" key="10">
    <source>
        <dbReference type="Proteomes" id="UP000444721"/>
    </source>
</evidence>
<evidence type="ECO:0000259" key="8">
    <source>
        <dbReference type="Pfam" id="PF08638"/>
    </source>
</evidence>
<evidence type="ECO:0000256" key="1">
    <source>
        <dbReference type="ARBA" id="ARBA00004123"/>
    </source>
</evidence>
<dbReference type="GO" id="GO:0016592">
    <property type="term" value="C:mediator complex"/>
    <property type="evidence" value="ECO:0007669"/>
    <property type="project" value="UniProtKB-UniRule"/>
</dbReference>
<feature type="domain" description="Mediator complex subunit MED14 N-terminal" evidence="8">
    <location>
        <begin position="8"/>
        <end position="214"/>
    </location>
</feature>
<reference evidence="9 10" key="1">
    <citation type="journal article" date="2019" name="Sci. Rep.">
        <title>Nanopore sequencing improves the draft genome of the human pathogenic amoeba Naegleria fowleri.</title>
        <authorList>
            <person name="Liechti N."/>
            <person name="Schurch N."/>
            <person name="Bruggmann R."/>
            <person name="Wittwer M."/>
        </authorList>
    </citation>
    <scope>NUCLEOTIDE SEQUENCE [LARGE SCALE GENOMIC DNA]</scope>
    <source>
        <strain evidence="9 10">ATCC 30894</strain>
    </source>
</reference>
<proteinExistence type="inferred from homology"/>
<comment type="subcellular location">
    <subcellularLocation>
        <location evidence="1 7">Nucleus</location>
    </subcellularLocation>
</comment>
<dbReference type="GO" id="GO:0003712">
    <property type="term" value="F:transcription coregulator activity"/>
    <property type="evidence" value="ECO:0007669"/>
    <property type="project" value="UniProtKB-UniRule"/>
</dbReference>
<accession>A0A6A5BPH1</accession>
<dbReference type="PANTHER" id="PTHR12809">
    <property type="entry name" value="MEDIATOR COMPLEX SUBUNIT"/>
    <property type="match status" value="1"/>
</dbReference>
<dbReference type="InterPro" id="IPR055122">
    <property type="entry name" value="Med14_N"/>
</dbReference>
<dbReference type="InterPro" id="IPR013947">
    <property type="entry name" value="Mediator_Med14"/>
</dbReference>
<dbReference type="OMA" id="EMIILPN"/>
<name>A0A6A5BPH1_NAEFO</name>
<protein>
    <recommendedName>
        <fullName evidence="7">Mediator of RNA polymerase II transcription subunit 14</fullName>
    </recommendedName>
    <alternativeName>
        <fullName evidence="7">Mediator complex subunit 14</fullName>
    </alternativeName>
</protein>
<gene>
    <name evidence="9" type="ORF">FDP41_004201</name>
</gene>
<keyword evidence="6 7" id="KW-0539">Nucleus</keyword>
<evidence type="ECO:0000256" key="7">
    <source>
        <dbReference type="RuleBase" id="RU365082"/>
    </source>
</evidence>
<organism evidence="9 10">
    <name type="scientific">Naegleria fowleri</name>
    <name type="common">Brain eating amoeba</name>
    <dbReference type="NCBI Taxonomy" id="5763"/>
    <lineage>
        <taxon>Eukaryota</taxon>
        <taxon>Discoba</taxon>
        <taxon>Heterolobosea</taxon>
        <taxon>Tetramitia</taxon>
        <taxon>Eutetramitia</taxon>
        <taxon>Vahlkampfiidae</taxon>
        <taxon>Naegleria</taxon>
    </lineage>
</organism>
<keyword evidence="3 7" id="KW-0805">Transcription regulation</keyword>
<dbReference type="RefSeq" id="XP_044561619.1">
    <property type="nucleotide sequence ID" value="XM_044707591.1"/>
</dbReference>
<dbReference type="GO" id="GO:0006357">
    <property type="term" value="P:regulation of transcription by RNA polymerase II"/>
    <property type="evidence" value="ECO:0007669"/>
    <property type="project" value="InterPro"/>
</dbReference>
<evidence type="ECO:0000256" key="3">
    <source>
        <dbReference type="ARBA" id="ARBA00023015"/>
    </source>
</evidence>
<comment type="function">
    <text evidence="7">Component of the Mediator complex, a coactivator involved in the regulated transcription of nearly all RNA polymerase II-dependent genes. Mediator functions as a bridge to convey information from gene-specific regulatory proteins to the basal RNA polymerase II transcription machinery. Mediator is recruited to promoters by direct interactions with regulatory proteins and serves as a scaffold for the assembly of a functional preinitiation complex with RNA polymerase II and the general transcription factors.</text>
</comment>
<comment type="similarity">
    <text evidence="2 7">Belongs to the Mediator complex subunit 14 family.</text>
</comment>
<keyword evidence="10" id="KW-1185">Reference proteome</keyword>
<keyword evidence="5 7" id="KW-0804">Transcription</keyword>
<dbReference type="Pfam" id="PF08638">
    <property type="entry name" value="Med14"/>
    <property type="match status" value="1"/>
</dbReference>
<dbReference type="VEuPathDB" id="AmoebaDB:FDP41_004201"/>
<evidence type="ECO:0000256" key="4">
    <source>
        <dbReference type="ARBA" id="ARBA00023159"/>
    </source>
</evidence>
<dbReference type="GO" id="GO:0070847">
    <property type="term" value="C:core mediator complex"/>
    <property type="evidence" value="ECO:0007669"/>
    <property type="project" value="TreeGrafter"/>
</dbReference>
<dbReference type="OrthoDB" id="205099at2759"/>
<dbReference type="VEuPathDB" id="AmoebaDB:NfTy_068410"/>
<evidence type="ECO:0000256" key="5">
    <source>
        <dbReference type="ARBA" id="ARBA00023163"/>
    </source>
</evidence>
<sequence length="1216" mass="140093">MEPPQPTFSFLTLIHHLVKQSHDELKRCVVEIKKVMEANDQSTRESSDREALMKKQILYQYFQETRERFIRLLVLLRWSKKSKKTLDKLNQVASSMEMKANAFDLAAFTLFFTSKKVGSLIEPVFDLPTAIDVLTTGTYPRLPNIMQQFRGNLQNTHEDFTTKDKETAVSKLTDLICMKLLQCTIPSNMFVNKLENGQVNLIAENEFSIIMTLNHKQELSSGSSDDVKYFWQIIYLDLLVNEVGVTVSPLYDELIHGKLIPVLQKRLYFLDESDTGVSCMVDLYNTIHAVVVRIAMDILTKQAKQLRWGNDVISCDTFNDNIDEDLSLSIKYWLKAPPMVTFMEKYTSADPGVVDEKSTLLKEKSARNEIRIFVDKSKQIIFDYQPKLKLDFSPQLNLSKINLSQTITECIYAHTVERLCCIRNHLLMERIFENIVILTDPSTNQAELCINVFEDYMLRLSIDWKTGYFLLSLSCDDQMINVDFSDILYRLNNIDIRKAKFSQVITDVLETARKRTIIYAYKSAAQLLDLEVFPTLFEGGTGTLDQTIYFGFPNISTAFIQIKAVEFAYMRSKPLVSCRIIIEKHPKLIDIPVPSSLFLDVYSLNTDEEDNENIGEPNSKRVKRMKSAAFQNTLVAFRHMKQVINSTKHKVSFSTMLRQVQSSSKFSFELTDQEYEMIILPNESCGLSYFDIDYISLSVDVDNAQWVATCYERKPLPVIIPPTVAPSNYVNGRLTFKYSTIRNSKNIFDDLYQDLLSVDKMYPLSLQLIYPSPHFAVLLEQTCNIEWVSHTKIRLDYGKSGYKAMIKWAEKKFKLVLHPTCRFEYDLEDYLNKSVRYDQYGESMFKLTQLLLKFVLPLNKLKQMLWERNPTQWYLIPRSVSEFKVIYQTTLSDKATNREFIVICKPTSEIEIKEIQAHTTSGEVFQVTAQSYGDDLDQAILKLKRYVGLTKVLDNLRAALLYKFYAKVDEGPKLTFAAQHGPIYSYTCEYQDYELKITQMTPKTPVPILNEAEEEFLKDAFTRRYLNPALYTGVFLSGAFYSKSFIQILFLPSSLFKDTVQTWYALKDRIDFVFFLPYPLHTSSSRHLYDVSKASGELRVPKVFANQITPQISMIETDSSTTTPAARFFVRVYIQDDYVDLPIEFSQNTADPVKFKLANGDSNTTITTAGSSIIEQAQKHPTPGSSVDNPLFRLLSYILDHCTIQQLMDMPPCPNK</sequence>
<dbReference type="Proteomes" id="UP000444721">
    <property type="component" value="Unassembled WGS sequence"/>
</dbReference>
<dbReference type="PANTHER" id="PTHR12809:SF2">
    <property type="entry name" value="MEDIATOR OF RNA POLYMERASE II TRANSCRIPTION SUBUNIT 14"/>
    <property type="match status" value="1"/>
</dbReference>
<dbReference type="VEuPathDB" id="AmoebaDB:NF0041660"/>
<evidence type="ECO:0000313" key="9">
    <source>
        <dbReference type="EMBL" id="KAF0976906.1"/>
    </source>
</evidence>
<dbReference type="GeneID" id="68111419"/>
<evidence type="ECO:0000256" key="6">
    <source>
        <dbReference type="ARBA" id="ARBA00023242"/>
    </source>
</evidence>
<dbReference type="AlphaFoldDB" id="A0A6A5BPH1"/>
<keyword evidence="4 7" id="KW-0010">Activator</keyword>
<dbReference type="EMBL" id="VFQX01000036">
    <property type="protein sequence ID" value="KAF0976906.1"/>
    <property type="molecule type" value="Genomic_DNA"/>
</dbReference>
<comment type="subunit">
    <text evidence="7">Component of the Mediator complex.</text>
</comment>
<comment type="caution">
    <text evidence="9">The sequence shown here is derived from an EMBL/GenBank/DDBJ whole genome shotgun (WGS) entry which is preliminary data.</text>
</comment>